<sequence length="181" mass="20143">MFSPRRRRGVIRNGPSSCFDVCRGESAENHSLSKEDCYWKHLPFFLVCAFRHSGLSGERGRGGENSAQFLKTKAAFTEGDVVTSSCGGGGIREGPLSCFEECRGESFRDPFLIKGRTATGNVFRSLPFVLFGIQDWGKEKRGLSEEYGERGIVNVFELSETKNSMSLRASLEYRAYGIQSL</sequence>
<dbReference type="AlphaFoldDB" id="A0AAV4XQ91"/>
<keyword evidence="2" id="KW-1185">Reference proteome</keyword>
<dbReference type="Proteomes" id="UP001054945">
    <property type="component" value="Unassembled WGS sequence"/>
</dbReference>
<dbReference type="EMBL" id="BPLR01000771">
    <property type="protein sequence ID" value="GIY97341.1"/>
    <property type="molecule type" value="Genomic_DNA"/>
</dbReference>
<reference evidence="1 2" key="1">
    <citation type="submission" date="2021-06" db="EMBL/GenBank/DDBJ databases">
        <title>Caerostris extrusa draft genome.</title>
        <authorList>
            <person name="Kono N."/>
            <person name="Arakawa K."/>
        </authorList>
    </citation>
    <scope>NUCLEOTIDE SEQUENCE [LARGE SCALE GENOMIC DNA]</scope>
</reference>
<accession>A0AAV4XQ91</accession>
<protein>
    <submittedName>
        <fullName evidence="1">Uncharacterized protein</fullName>
    </submittedName>
</protein>
<proteinExistence type="predicted"/>
<organism evidence="1 2">
    <name type="scientific">Caerostris extrusa</name>
    <name type="common">Bark spider</name>
    <name type="synonym">Caerostris bankana</name>
    <dbReference type="NCBI Taxonomy" id="172846"/>
    <lineage>
        <taxon>Eukaryota</taxon>
        <taxon>Metazoa</taxon>
        <taxon>Ecdysozoa</taxon>
        <taxon>Arthropoda</taxon>
        <taxon>Chelicerata</taxon>
        <taxon>Arachnida</taxon>
        <taxon>Araneae</taxon>
        <taxon>Araneomorphae</taxon>
        <taxon>Entelegynae</taxon>
        <taxon>Araneoidea</taxon>
        <taxon>Araneidae</taxon>
        <taxon>Caerostris</taxon>
    </lineage>
</organism>
<evidence type="ECO:0000313" key="1">
    <source>
        <dbReference type="EMBL" id="GIY97341.1"/>
    </source>
</evidence>
<comment type="caution">
    <text evidence="1">The sequence shown here is derived from an EMBL/GenBank/DDBJ whole genome shotgun (WGS) entry which is preliminary data.</text>
</comment>
<evidence type="ECO:0000313" key="2">
    <source>
        <dbReference type="Proteomes" id="UP001054945"/>
    </source>
</evidence>
<name>A0AAV4XQ91_CAEEX</name>
<gene>
    <name evidence="1" type="ORF">CEXT_337041</name>
</gene>